<evidence type="ECO:0008006" key="2">
    <source>
        <dbReference type="Google" id="ProtNLM"/>
    </source>
</evidence>
<evidence type="ECO:0000313" key="1">
    <source>
        <dbReference type="EMBL" id="SVA46884.1"/>
    </source>
</evidence>
<feature type="non-terminal residue" evidence="1">
    <location>
        <position position="1"/>
    </location>
</feature>
<dbReference type="InterPro" id="IPR051209">
    <property type="entry name" value="FAD-bind_Monooxygenase_sf"/>
</dbReference>
<gene>
    <name evidence="1" type="ORF">METZ01_LOCUS99738</name>
</gene>
<dbReference type="EMBL" id="UINC01010549">
    <property type="protein sequence ID" value="SVA46884.1"/>
    <property type="molecule type" value="Genomic_DNA"/>
</dbReference>
<dbReference type="Pfam" id="PF13738">
    <property type="entry name" value="Pyr_redox_3"/>
    <property type="match status" value="1"/>
</dbReference>
<accession>A0A381W328</accession>
<proteinExistence type="predicted"/>
<dbReference type="PANTHER" id="PTHR42877">
    <property type="entry name" value="L-ORNITHINE N(5)-MONOOXYGENASE-RELATED"/>
    <property type="match status" value="1"/>
</dbReference>
<reference evidence="1" key="1">
    <citation type="submission" date="2018-05" db="EMBL/GenBank/DDBJ databases">
        <authorList>
            <person name="Lanie J.A."/>
            <person name="Ng W.-L."/>
            <person name="Kazmierczak K.M."/>
            <person name="Andrzejewski T.M."/>
            <person name="Davidsen T.M."/>
            <person name="Wayne K.J."/>
            <person name="Tettelin H."/>
            <person name="Glass J.I."/>
            <person name="Rusch D."/>
            <person name="Podicherti R."/>
            <person name="Tsui H.-C.T."/>
            <person name="Winkler M.E."/>
        </authorList>
    </citation>
    <scope>NUCLEOTIDE SEQUENCE</scope>
</reference>
<organism evidence="1">
    <name type="scientific">marine metagenome</name>
    <dbReference type="NCBI Taxonomy" id="408172"/>
    <lineage>
        <taxon>unclassified sequences</taxon>
        <taxon>metagenomes</taxon>
        <taxon>ecological metagenomes</taxon>
    </lineage>
</organism>
<sequence>VQKPYQPTLEKHLLAQAIEEADLRVLLMTLVHLTGDLGWLEPPYAPERDVNLIADPSAGFPQEIQDQLRRSALELFCKGPLRLSITDPGDALMHRMMRVCLGENVPEEYASAMREELGFVDRDIHWTTKPSESQLSDRQVLIIGAGVNGIVLGAKLGQLDIPYTIVEKNGEVGGTWLENRYPGCGVDTPNHAYSLSFGKRYPWSRYFALRGEIQDYLERCADEFGVRPHILFHTKMTGAVWDEKNARWRVQVRTATGTREILTNFLVSAIGQFNLPSTPTTAGNSDFKGRAFHSAKWPDDLDISGQRVSIIGTGASAMQIVPAIADQVQTLTIYQRTPQWVRPISGYGERIGDGARWLLENLPYYVEWFRFTMFWRYGDGLLPFLRKDPDWPHPERALNRVNDRHRQEMTDFMHCELRDRPDLAARCLPDYPAYGKRILLDNGWYRTLTQPHVELVTEPIDRITTDGVRTCDDRERATDILIYAIGFQMTSMASRLGICGREGVDLRAVWEDDNPTAHLGITVPGFPNFFCMLGPNTGLGHGGSTMFQSECQARYISGCIVDMVQSDISSIDVRQEVHDDYVRRVDAEHDQMIWSHPGMTTYYRNARGRVVTVMPWRLVDYWAMTRTPDLSDYRLDPVD</sequence>
<dbReference type="SUPFAM" id="SSF51905">
    <property type="entry name" value="FAD/NAD(P)-binding domain"/>
    <property type="match status" value="1"/>
</dbReference>
<protein>
    <recommendedName>
        <fullName evidence="2">FAD/NAD(P)-binding domain-containing protein</fullName>
    </recommendedName>
</protein>
<dbReference type="PANTHER" id="PTHR42877:SF4">
    <property type="entry name" value="FAD_NAD(P)-BINDING DOMAIN-CONTAINING PROTEIN-RELATED"/>
    <property type="match status" value="1"/>
</dbReference>
<name>A0A381W328_9ZZZZ</name>
<dbReference type="InterPro" id="IPR036188">
    <property type="entry name" value="FAD/NAD-bd_sf"/>
</dbReference>
<dbReference type="AlphaFoldDB" id="A0A381W328"/>
<dbReference type="Gene3D" id="3.50.50.60">
    <property type="entry name" value="FAD/NAD(P)-binding domain"/>
    <property type="match status" value="2"/>
</dbReference>